<dbReference type="InterPro" id="IPR005730">
    <property type="entry name" value="Nsp_de-COase"/>
</dbReference>
<evidence type="ECO:0000256" key="7">
    <source>
        <dbReference type="ARBA" id="ARBA00023239"/>
    </source>
</evidence>
<dbReference type="GO" id="GO:0045312">
    <property type="term" value="P:nor-spermidine biosynthetic process"/>
    <property type="evidence" value="ECO:0007669"/>
    <property type="project" value="InterPro"/>
</dbReference>
<evidence type="ECO:0000256" key="11">
    <source>
        <dbReference type="PIRSR" id="PIRSR038941-1"/>
    </source>
</evidence>
<proteinExistence type="inferred from homology"/>
<dbReference type="HOGENOM" id="CLU_038560_0_0_7"/>
<dbReference type="Gene3D" id="2.40.37.10">
    <property type="entry name" value="Lyase, Ornithine Decarboxylase, Chain A, domain 1"/>
    <property type="match status" value="1"/>
</dbReference>
<accession>M1NBH8</accession>
<feature type="binding site" evidence="11">
    <location>
        <position position="284"/>
    </location>
    <ligand>
        <name>substrate</name>
    </ligand>
</feature>
<evidence type="ECO:0000256" key="3">
    <source>
        <dbReference type="ARBA" id="ARBA00013633"/>
    </source>
</evidence>
<dbReference type="eggNOG" id="COG0019">
    <property type="taxonomic scope" value="Bacteria"/>
</dbReference>
<gene>
    <name evidence="13" type="ordered locus">UWK_00578</name>
</gene>
<dbReference type="EMBL" id="CP003985">
    <property type="protein sequence ID" value="AGF77159.1"/>
    <property type="molecule type" value="Genomic_DNA"/>
</dbReference>
<dbReference type="InterPro" id="IPR022643">
    <property type="entry name" value="De-COase2_C"/>
</dbReference>
<dbReference type="CDD" id="cd06829">
    <property type="entry name" value="PLPDE_III_CANSDC"/>
    <property type="match status" value="1"/>
</dbReference>
<protein>
    <recommendedName>
        <fullName evidence="3">Carboxynorspermidine/carboxyspermidine decarboxylase</fullName>
        <ecNumber evidence="2">4.1.1.96</ecNumber>
    </recommendedName>
</protein>
<dbReference type="InterPro" id="IPR029066">
    <property type="entry name" value="PLP-binding_barrel"/>
</dbReference>
<dbReference type="GO" id="GO:0008836">
    <property type="term" value="F:diaminopimelate decarboxylase activity"/>
    <property type="evidence" value="ECO:0007669"/>
    <property type="project" value="TreeGrafter"/>
</dbReference>
<dbReference type="Gene3D" id="3.20.20.10">
    <property type="entry name" value="Alanine racemase"/>
    <property type="match status" value="1"/>
</dbReference>
<comment type="catalytic activity">
    <reaction evidence="10">
        <text>carboxynorspermidine + H(+) = norspermidine + CO2</text>
        <dbReference type="Rhea" id="RHEA:34099"/>
        <dbReference type="ChEBI" id="CHEBI:15378"/>
        <dbReference type="ChEBI" id="CHEBI:16526"/>
        <dbReference type="ChEBI" id="CHEBI:57920"/>
        <dbReference type="ChEBI" id="CHEBI:65070"/>
        <dbReference type="EC" id="4.1.1.96"/>
    </reaction>
</comment>
<comment type="cofactor">
    <cofactor evidence="1">
        <name>pyridoxal 5'-phosphate</name>
        <dbReference type="ChEBI" id="CHEBI:597326"/>
    </cofactor>
</comment>
<sequence>MERSYLLNFDPEQVNTPCFVVDESALLRNLKILDEVQQQTECRILLALKGFAMPGVFPLVRKYLHGVCASSPHEARLGREDFQREVHSHGPAFSDRDLTEHLLYCDHLVFNSFQQWHRFQKQVRECPRDISCGLRVNPAHSETAVALYDPCRPGSRLGILREQFSGKDLTGISGLHLHTLCEKGADALARTAEVFEEQFGEFLPRMQWLNLGGGHLITAPGYDTGLLCEVINHFRSRHDLTIYLEPGEAIAINTGALITTVLDIIDNDGPIAILDTSVSCHMPDVLEMPYRPDIRGASLPDTLAHNYRLGGVSCLAGDMLGDYSFAAPLQVGDRLIIEDMSHYTMVKTNTFNGVRLPDIALYRPERKAVETLRSFTYEDYRNRLG</sequence>
<evidence type="ECO:0000313" key="14">
    <source>
        <dbReference type="Proteomes" id="UP000011721"/>
    </source>
</evidence>
<comment type="catalytic activity">
    <reaction evidence="9">
        <text>carboxyspermidine + H(+) = spermidine + CO2</text>
        <dbReference type="Rhea" id="RHEA:34095"/>
        <dbReference type="ChEBI" id="CHEBI:15378"/>
        <dbReference type="ChEBI" id="CHEBI:16526"/>
        <dbReference type="ChEBI" id="CHEBI:57834"/>
        <dbReference type="ChEBI" id="CHEBI:65072"/>
        <dbReference type="EC" id="4.1.1.96"/>
    </reaction>
</comment>
<organism evidence="13 14">
    <name type="scientific">Desulfocapsa sulfexigens (strain DSM 10523 / SB164P1)</name>
    <dbReference type="NCBI Taxonomy" id="1167006"/>
    <lineage>
        <taxon>Bacteria</taxon>
        <taxon>Pseudomonadati</taxon>
        <taxon>Thermodesulfobacteriota</taxon>
        <taxon>Desulfobulbia</taxon>
        <taxon>Desulfobulbales</taxon>
        <taxon>Desulfocapsaceae</taxon>
        <taxon>Desulfocapsa</taxon>
    </lineage>
</organism>
<dbReference type="Proteomes" id="UP000011721">
    <property type="component" value="Chromosome"/>
</dbReference>
<evidence type="ECO:0000256" key="1">
    <source>
        <dbReference type="ARBA" id="ARBA00001933"/>
    </source>
</evidence>
<dbReference type="SUPFAM" id="SSF51419">
    <property type="entry name" value="PLP-binding barrel"/>
    <property type="match status" value="1"/>
</dbReference>
<dbReference type="InterPro" id="IPR009006">
    <property type="entry name" value="Ala_racemase/Decarboxylase_C"/>
</dbReference>
<dbReference type="OrthoDB" id="9804410at2"/>
<dbReference type="EC" id="4.1.1.96" evidence="2"/>
<evidence type="ECO:0000256" key="10">
    <source>
        <dbReference type="ARBA" id="ARBA00047389"/>
    </source>
</evidence>
<evidence type="ECO:0000256" key="4">
    <source>
        <dbReference type="ARBA" id="ARBA00022793"/>
    </source>
</evidence>
<dbReference type="STRING" id="1167006.UWK_00578"/>
<evidence type="ECO:0000256" key="5">
    <source>
        <dbReference type="ARBA" id="ARBA00022898"/>
    </source>
</evidence>
<reference evidence="14" key="1">
    <citation type="journal article" date="2013" name="Stand. Genomic Sci.">
        <title>Complete genome sequence of Desulfocapsa sulfexigens, a marine deltaproteobacterium specialized in disproportionating inorganic sulfur compounds.</title>
        <authorList>
            <person name="Finster K.W."/>
            <person name="Kjeldsen K.U."/>
            <person name="Kube M."/>
            <person name="Reinhardt R."/>
            <person name="Mussmann M."/>
            <person name="Amann R."/>
            <person name="Schreiber L."/>
        </authorList>
    </citation>
    <scope>NUCLEOTIDE SEQUENCE [LARGE SCALE GENOMIC DNA]</scope>
    <source>
        <strain evidence="14">DSM 10523 / SB164P1</strain>
    </source>
</reference>
<keyword evidence="5" id="KW-0663">Pyridoxal phosphate</keyword>
<keyword evidence="7 13" id="KW-0456">Lyase</keyword>
<dbReference type="KEGG" id="dsf:UWK_00578"/>
<keyword evidence="6" id="KW-0745">Spermidine biosynthesis</keyword>
<dbReference type="RefSeq" id="WP_015402857.1">
    <property type="nucleotide sequence ID" value="NC_020304.1"/>
</dbReference>
<evidence type="ECO:0000256" key="2">
    <source>
        <dbReference type="ARBA" id="ARBA00012259"/>
    </source>
</evidence>
<dbReference type="AlphaFoldDB" id="M1NBH8"/>
<dbReference type="GO" id="GO:0008295">
    <property type="term" value="P:spermidine biosynthetic process"/>
    <property type="evidence" value="ECO:0007669"/>
    <property type="project" value="UniProtKB-KW"/>
</dbReference>
<dbReference type="PANTHER" id="PTHR43727:SF1">
    <property type="entry name" value="CARBOXYNORSPERMIDINE_CARBOXYSPERMIDINE DECARBOXYLASE"/>
    <property type="match status" value="1"/>
</dbReference>
<dbReference type="Pfam" id="PF00278">
    <property type="entry name" value="Orn_DAP_Arg_deC"/>
    <property type="match status" value="1"/>
</dbReference>
<dbReference type="PANTHER" id="PTHR43727">
    <property type="entry name" value="DIAMINOPIMELATE DECARBOXYLASE"/>
    <property type="match status" value="1"/>
</dbReference>
<dbReference type="GO" id="GO:0009089">
    <property type="term" value="P:lysine biosynthetic process via diaminopimelate"/>
    <property type="evidence" value="ECO:0007669"/>
    <property type="project" value="TreeGrafter"/>
</dbReference>
<feature type="binding site" evidence="11">
    <location>
        <position position="248"/>
    </location>
    <ligand>
        <name>substrate</name>
    </ligand>
</feature>
<dbReference type="PATRIC" id="fig|1167006.5.peg.662"/>
<keyword evidence="14" id="KW-1185">Reference proteome</keyword>
<evidence type="ECO:0000313" key="13">
    <source>
        <dbReference type="EMBL" id="AGF77159.1"/>
    </source>
</evidence>
<evidence type="ECO:0000259" key="12">
    <source>
        <dbReference type="Pfam" id="PF00278"/>
    </source>
</evidence>
<evidence type="ECO:0000256" key="8">
    <source>
        <dbReference type="ARBA" id="ARBA00025802"/>
    </source>
</evidence>
<evidence type="ECO:0000256" key="9">
    <source>
        <dbReference type="ARBA" id="ARBA00047351"/>
    </source>
</evidence>
<comment type="similarity">
    <text evidence="8">Belongs to the Orn/Lys/Arg decarboxylase class-II family. NspC subfamily.</text>
</comment>
<keyword evidence="4" id="KW-0210">Decarboxylase</keyword>
<dbReference type="SUPFAM" id="SSF50621">
    <property type="entry name" value="Alanine racemase C-terminal domain-like"/>
    <property type="match status" value="1"/>
</dbReference>
<dbReference type="NCBIfam" id="TIGR01047">
    <property type="entry name" value="nspC"/>
    <property type="match status" value="1"/>
</dbReference>
<feature type="domain" description="Orn/DAP/Arg decarboxylase 2 C-terminal" evidence="12">
    <location>
        <begin position="69"/>
        <end position="340"/>
    </location>
</feature>
<evidence type="ECO:0000256" key="6">
    <source>
        <dbReference type="ARBA" id="ARBA00023066"/>
    </source>
</evidence>
<dbReference type="PIRSF" id="PIRSF038941">
    <property type="entry name" value="NspC"/>
    <property type="match status" value="1"/>
</dbReference>
<name>M1NBH8_DESSD</name>